<evidence type="ECO:0000313" key="1">
    <source>
        <dbReference type="EMBL" id="MCI8210654.1"/>
    </source>
</evidence>
<name>A0ABS9ZJ97_9PSED</name>
<protein>
    <submittedName>
        <fullName evidence="1">Uncharacterized protein</fullName>
    </submittedName>
</protein>
<dbReference type="Proteomes" id="UP001320513">
    <property type="component" value="Unassembled WGS sequence"/>
</dbReference>
<proteinExistence type="predicted"/>
<organism evidence="1 2">
    <name type="scientific">Pseudomonas maioricensis</name>
    <dbReference type="NCBI Taxonomy" id="1766623"/>
    <lineage>
        <taxon>Bacteria</taxon>
        <taxon>Pseudomonadati</taxon>
        <taxon>Pseudomonadota</taxon>
        <taxon>Gammaproteobacteria</taxon>
        <taxon>Pseudomonadales</taxon>
        <taxon>Pseudomonadaceae</taxon>
        <taxon>Pseudomonas</taxon>
    </lineage>
</organism>
<evidence type="ECO:0000313" key="2">
    <source>
        <dbReference type="Proteomes" id="UP001320513"/>
    </source>
</evidence>
<gene>
    <name evidence="1" type="ORF">AUC61_14040</name>
</gene>
<reference evidence="1 2" key="1">
    <citation type="submission" date="2015-12" db="EMBL/GenBank/DDBJ databases">
        <title>Phylogenomics in the description of a new species in the Pseudomonas syringae group.</title>
        <authorList>
            <person name="Busquets A."/>
            <person name="Gomila M."/>
            <person name="Beiki F."/>
            <person name="Rahimian H."/>
            <person name="Mulet M."/>
            <person name="Sanchez D."/>
            <person name="Garcia-Valdes E."/>
            <person name="Lalucat J."/>
        </authorList>
    </citation>
    <scope>NUCLEOTIDE SEQUENCE [LARGE SCALE GENOMIC DNA]</scope>
    <source>
        <strain evidence="1 2">S25</strain>
    </source>
</reference>
<accession>A0ABS9ZJ97</accession>
<sequence>MVFRHLVSYRFKGNMREHSFELPEQVLTENMAALHLLQLHFGDAESGLTMPNAAAPPEEVLAQARLLGITDIRFIPAK</sequence>
<keyword evidence="2" id="KW-1185">Reference proteome</keyword>
<dbReference type="EMBL" id="LOHG01000008">
    <property type="protein sequence ID" value="MCI8210654.1"/>
    <property type="molecule type" value="Genomic_DNA"/>
</dbReference>
<comment type="caution">
    <text evidence="1">The sequence shown here is derived from an EMBL/GenBank/DDBJ whole genome shotgun (WGS) entry which is preliminary data.</text>
</comment>